<dbReference type="Pfam" id="PF01618">
    <property type="entry name" value="MotA_ExbB"/>
    <property type="match status" value="1"/>
</dbReference>
<accession>A0A0E2E453</accession>
<evidence type="ECO:0000256" key="3">
    <source>
        <dbReference type="ARBA" id="ARBA00022448"/>
    </source>
</evidence>
<dbReference type="PANTHER" id="PTHR30433:SF2">
    <property type="entry name" value="MOTILITY PROTEIN A"/>
    <property type="match status" value="1"/>
</dbReference>
<dbReference type="RefSeq" id="WP_002666986.1">
    <property type="nucleotide sequence ID" value="NZ_CM001795.1"/>
</dbReference>
<comment type="caution">
    <text evidence="11">The sequence shown here is derived from an EMBL/GenBank/DDBJ whole genome shotgun (WGS) entry which is preliminary data.</text>
</comment>
<keyword evidence="4" id="KW-1003">Cell membrane</keyword>
<evidence type="ECO:0000256" key="5">
    <source>
        <dbReference type="ARBA" id="ARBA00022692"/>
    </source>
</evidence>
<evidence type="ECO:0000256" key="1">
    <source>
        <dbReference type="ARBA" id="ARBA00004651"/>
    </source>
</evidence>
<dbReference type="PROSITE" id="PS01307">
    <property type="entry name" value="MOTA"/>
    <property type="match status" value="1"/>
</dbReference>
<name>A0A0E2E453_TREDN</name>
<feature type="transmembrane region" description="Helical" evidence="9">
    <location>
        <begin position="36"/>
        <end position="59"/>
    </location>
</feature>
<proteinExistence type="inferred from homology"/>
<dbReference type="AlphaFoldDB" id="A0A0E2E453"/>
<dbReference type="InterPro" id="IPR002898">
    <property type="entry name" value="MotA_ExbB_proton_chnl"/>
</dbReference>
<evidence type="ECO:0000256" key="8">
    <source>
        <dbReference type="ARBA" id="ARBA00023136"/>
    </source>
</evidence>
<dbReference type="InterPro" id="IPR000540">
    <property type="entry name" value="Flag_MotA_CS"/>
</dbReference>
<feature type="transmembrane region" description="Helical" evidence="9">
    <location>
        <begin position="7"/>
        <end position="30"/>
    </location>
</feature>
<evidence type="ECO:0000256" key="7">
    <source>
        <dbReference type="ARBA" id="ARBA00022989"/>
    </source>
</evidence>
<dbReference type="GO" id="GO:0005886">
    <property type="term" value="C:plasma membrane"/>
    <property type="evidence" value="ECO:0007669"/>
    <property type="project" value="UniProtKB-SubCell"/>
</dbReference>
<protein>
    <submittedName>
        <fullName evidence="11">Motility protein A</fullName>
    </submittedName>
</protein>
<evidence type="ECO:0000256" key="2">
    <source>
        <dbReference type="ARBA" id="ARBA00008038"/>
    </source>
</evidence>
<feature type="transmembrane region" description="Helical" evidence="9">
    <location>
        <begin position="144"/>
        <end position="169"/>
    </location>
</feature>
<dbReference type="Proteomes" id="UP000011705">
    <property type="component" value="Chromosome"/>
</dbReference>
<organism evidence="11">
    <name type="scientific">Treponema denticola H-22</name>
    <dbReference type="NCBI Taxonomy" id="999432"/>
    <lineage>
        <taxon>Bacteria</taxon>
        <taxon>Pseudomonadati</taxon>
        <taxon>Spirochaetota</taxon>
        <taxon>Spirochaetia</taxon>
        <taxon>Spirochaetales</taxon>
        <taxon>Treponemataceae</taxon>
        <taxon>Treponema</taxon>
    </lineage>
</organism>
<dbReference type="EMBL" id="AGDV01000012">
    <property type="protein sequence ID" value="EMB33056.1"/>
    <property type="molecule type" value="Genomic_DNA"/>
</dbReference>
<comment type="subcellular location">
    <subcellularLocation>
        <location evidence="1">Cell membrane</location>
        <topology evidence="1">Multi-pass membrane protein</topology>
    </subcellularLocation>
</comment>
<dbReference type="PATRIC" id="fig|999432.5.peg.1471"/>
<evidence type="ECO:0000256" key="6">
    <source>
        <dbReference type="ARBA" id="ARBA00022779"/>
    </source>
</evidence>
<feature type="domain" description="MotA/TolQ/ExbB proton channel" evidence="10">
    <location>
        <begin position="100"/>
        <end position="218"/>
    </location>
</feature>
<comment type="similarity">
    <text evidence="2">Belongs to the MotA family.</text>
</comment>
<dbReference type="GO" id="GO:0006935">
    <property type="term" value="P:chemotaxis"/>
    <property type="evidence" value="ECO:0007669"/>
    <property type="project" value="InterPro"/>
</dbReference>
<reference evidence="11" key="1">
    <citation type="submission" date="2012-01" db="EMBL/GenBank/DDBJ databases">
        <title>The Genome Sequence of Treponema denticola H-22.</title>
        <authorList>
            <consortium name="The Broad Institute Genome Sequencing Platform"/>
            <person name="Earl A."/>
            <person name="Ward D."/>
            <person name="Feldgarden M."/>
            <person name="Gevers D."/>
            <person name="Blanton J.M."/>
            <person name="Fenno C.J."/>
            <person name="Baranova O.V."/>
            <person name="Mathney J."/>
            <person name="Dewhirst F.E."/>
            <person name="Izard J."/>
            <person name="Young S.K."/>
            <person name="Zeng Q."/>
            <person name="Gargeya S."/>
            <person name="Fitzgerald M."/>
            <person name="Haas B."/>
            <person name="Abouelleil A."/>
            <person name="Alvarado L."/>
            <person name="Arachchi H.M."/>
            <person name="Berlin A."/>
            <person name="Chapman S.B."/>
            <person name="Gearin G."/>
            <person name="Goldberg J."/>
            <person name="Griggs A."/>
            <person name="Gujja S."/>
            <person name="Hansen M."/>
            <person name="Heiman D."/>
            <person name="Howarth C."/>
            <person name="Larimer J."/>
            <person name="Lui A."/>
            <person name="MacDonald P.J.P."/>
            <person name="McCowen C."/>
            <person name="Montmayeur A."/>
            <person name="Murphy C."/>
            <person name="Neiman D."/>
            <person name="Pearson M."/>
            <person name="Priest M."/>
            <person name="Roberts A."/>
            <person name="Saif S."/>
            <person name="Shea T."/>
            <person name="Sisk P."/>
            <person name="Stolte C."/>
            <person name="Sykes S."/>
            <person name="Wortman J."/>
            <person name="Nusbaum C."/>
            <person name="Birren B."/>
        </authorList>
    </citation>
    <scope>NUCLEOTIDE SEQUENCE [LARGE SCALE GENOMIC DNA]</scope>
    <source>
        <strain evidence="11">H-22</strain>
    </source>
</reference>
<keyword evidence="7 9" id="KW-1133">Transmembrane helix</keyword>
<dbReference type="HOGENOM" id="CLU_079895_1_0_12"/>
<gene>
    <name evidence="11" type="ORF">HMPREF9726_01417</name>
</gene>
<evidence type="ECO:0000313" key="11">
    <source>
        <dbReference type="EMBL" id="EMB33056.1"/>
    </source>
</evidence>
<dbReference type="GO" id="GO:0071978">
    <property type="term" value="P:bacterial-type flagellum-dependent swarming motility"/>
    <property type="evidence" value="ECO:0007669"/>
    <property type="project" value="InterPro"/>
</dbReference>
<dbReference type="InterPro" id="IPR047055">
    <property type="entry name" value="MotA-like"/>
</dbReference>
<evidence type="ECO:0000259" key="10">
    <source>
        <dbReference type="Pfam" id="PF01618"/>
    </source>
</evidence>
<keyword evidence="6" id="KW-0283">Flagellar rotation</keyword>
<dbReference type="PANTHER" id="PTHR30433">
    <property type="entry name" value="CHEMOTAXIS PROTEIN MOTA"/>
    <property type="match status" value="1"/>
</dbReference>
<keyword evidence="3" id="KW-0813">Transport</keyword>
<evidence type="ECO:0000256" key="9">
    <source>
        <dbReference type="SAM" id="Phobius"/>
    </source>
</evidence>
<evidence type="ECO:0000256" key="4">
    <source>
        <dbReference type="ARBA" id="ARBA00022475"/>
    </source>
</evidence>
<keyword evidence="8 9" id="KW-0472">Membrane</keyword>
<dbReference type="GeneID" id="2740733"/>
<sequence length="259" mass="28291">MDIASFIGIFGGIAVVAFGAILGGSAGGLIHPASMFITIGGSYMCLFLTYPLSYTIGIFKVVARVFKVTDYGEKALVQRFVALSEKSRRAGLLALEEEIEDFEDPFMRSGLRNVVDGIDGEAIRSLMENELNQMEERHNTWISLVNAWATLAPGFGMLGTVIGLIGMLLNLDDKTALGPNMATALVTTFYGSLMQNWLLVPIATKLMYQNNMEVKSKEMIIEGVLGIQAGDNPRILAQRLITYLTPSDRKAIEAEVLKD</sequence>
<feature type="transmembrane region" description="Helical" evidence="9">
    <location>
        <begin position="189"/>
        <end position="208"/>
    </location>
</feature>
<keyword evidence="5 9" id="KW-0812">Transmembrane</keyword>